<feature type="transmembrane region" description="Helical" evidence="8">
    <location>
        <begin position="139"/>
        <end position="169"/>
    </location>
</feature>
<keyword evidence="7 8" id="KW-0472">Membrane</keyword>
<evidence type="ECO:0000256" key="7">
    <source>
        <dbReference type="ARBA" id="ARBA00023136"/>
    </source>
</evidence>
<organism evidence="9 10">
    <name type="scientific">Anaerosporomusa subterranea</name>
    <dbReference type="NCBI Taxonomy" id="1794912"/>
    <lineage>
        <taxon>Bacteria</taxon>
        <taxon>Bacillati</taxon>
        <taxon>Bacillota</taxon>
        <taxon>Negativicutes</taxon>
        <taxon>Acetonemataceae</taxon>
        <taxon>Anaerosporomusa</taxon>
    </lineage>
</organism>
<dbReference type="AlphaFoldDB" id="A0A154BMP2"/>
<dbReference type="PANTHER" id="PTHR30269">
    <property type="entry name" value="TRANSMEMBRANE PROTEIN YFCA"/>
    <property type="match status" value="1"/>
</dbReference>
<accession>A0A154BMP2</accession>
<keyword evidence="6 8" id="KW-1133">Transmembrane helix</keyword>
<dbReference type="InterPro" id="IPR002781">
    <property type="entry name" value="TM_pro_TauE-like"/>
</dbReference>
<dbReference type="PANTHER" id="PTHR30269:SF0">
    <property type="entry name" value="MEMBRANE TRANSPORTER PROTEIN YFCA-RELATED"/>
    <property type="match status" value="1"/>
</dbReference>
<keyword evidence="10" id="KW-1185">Reference proteome</keyword>
<dbReference type="OrthoDB" id="554695at2"/>
<feature type="transmembrane region" description="Helical" evidence="8">
    <location>
        <begin position="12"/>
        <end position="33"/>
    </location>
</feature>
<dbReference type="InterPro" id="IPR052017">
    <property type="entry name" value="TSUP"/>
</dbReference>
<sequence length="253" mass="27075">MESIATETILMLLTAGFVAAFIDSTVGGGGLISLPTMLLILPPNLALGTNKLAGTICSLTSSYSFFRSGKVTMELIRWLFWLSLAGSIAGAMVVQIIPSHFLRPLVVCMLVIVAIYTVFKKEWGSESTYAGLNRRVMTIGALVAASLGFYDGFFGPGMGSFLIFAFLFLGFDFVEASGNAKALNLASNIGALGTFLIMDSVVYIYGLIMGVGMLIGAVVGSQVAIRKGTTYVRPLFLTVTSFMIGKQIWDLLR</sequence>
<evidence type="ECO:0000256" key="5">
    <source>
        <dbReference type="ARBA" id="ARBA00022692"/>
    </source>
</evidence>
<protein>
    <recommendedName>
        <fullName evidence="8">Probable membrane transporter protein</fullName>
    </recommendedName>
</protein>
<dbReference type="STRING" id="1794912.AXX12_13455"/>
<evidence type="ECO:0000313" key="9">
    <source>
        <dbReference type="EMBL" id="KYZ75171.1"/>
    </source>
</evidence>
<dbReference type="Pfam" id="PF01925">
    <property type="entry name" value="TauE"/>
    <property type="match status" value="1"/>
</dbReference>
<comment type="subcellular location">
    <subcellularLocation>
        <location evidence="1 8">Cell membrane</location>
        <topology evidence="1 8">Multi-pass membrane protein</topology>
    </subcellularLocation>
</comment>
<comment type="similarity">
    <text evidence="2 8">Belongs to the 4-toluene sulfonate uptake permease (TSUP) (TC 2.A.102) family.</text>
</comment>
<evidence type="ECO:0000256" key="4">
    <source>
        <dbReference type="ARBA" id="ARBA00022475"/>
    </source>
</evidence>
<feature type="transmembrane region" description="Helical" evidence="8">
    <location>
        <begin position="45"/>
        <end position="66"/>
    </location>
</feature>
<evidence type="ECO:0000256" key="8">
    <source>
        <dbReference type="RuleBase" id="RU363041"/>
    </source>
</evidence>
<reference evidence="9 10" key="1">
    <citation type="submission" date="2016-02" db="EMBL/GenBank/DDBJ databases">
        <title>Anaerosporomusa subterraneum gen. nov., sp. nov., a spore-forming obligate anaerobe isolated from saprolite.</title>
        <authorList>
            <person name="Choi J.K."/>
            <person name="Shah M."/>
            <person name="Yee N."/>
        </authorList>
    </citation>
    <scope>NUCLEOTIDE SEQUENCE [LARGE SCALE GENOMIC DNA]</scope>
    <source>
        <strain evidence="9 10">RU4</strain>
    </source>
</reference>
<evidence type="ECO:0000256" key="6">
    <source>
        <dbReference type="ARBA" id="ARBA00022989"/>
    </source>
</evidence>
<feature type="transmembrane region" description="Helical" evidence="8">
    <location>
        <begin position="78"/>
        <end position="96"/>
    </location>
</feature>
<feature type="transmembrane region" description="Helical" evidence="8">
    <location>
        <begin position="102"/>
        <end position="119"/>
    </location>
</feature>
<evidence type="ECO:0000256" key="3">
    <source>
        <dbReference type="ARBA" id="ARBA00022448"/>
    </source>
</evidence>
<keyword evidence="3" id="KW-0813">Transport</keyword>
<comment type="caution">
    <text evidence="9">The sequence shown here is derived from an EMBL/GenBank/DDBJ whole genome shotgun (WGS) entry which is preliminary data.</text>
</comment>
<keyword evidence="4 8" id="KW-1003">Cell membrane</keyword>
<keyword evidence="5 8" id="KW-0812">Transmembrane</keyword>
<dbReference type="EMBL" id="LSGP01000025">
    <property type="protein sequence ID" value="KYZ75171.1"/>
    <property type="molecule type" value="Genomic_DNA"/>
</dbReference>
<proteinExistence type="inferred from homology"/>
<evidence type="ECO:0000256" key="2">
    <source>
        <dbReference type="ARBA" id="ARBA00009142"/>
    </source>
</evidence>
<evidence type="ECO:0000256" key="1">
    <source>
        <dbReference type="ARBA" id="ARBA00004651"/>
    </source>
</evidence>
<feature type="transmembrane region" description="Helical" evidence="8">
    <location>
        <begin position="189"/>
        <end position="219"/>
    </location>
</feature>
<dbReference type="RefSeq" id="WP_066244708.1">
    <property type="nucleotide sequence ID" value="NZ_LSGP01000025.1"/>
</dbReference>
<dbReference type="GO" id="GO:0005886">
    <property type="term" value="C:plasma membrane"/>
    <property type="evidence" value="ECO:0007669"/>
    <property type="project" value="UniProtKB-SubCell"/>
</dbReference>
<evidence type="ECO:0000313" key="10">
    <source>
        <dbReference type="Proteomes" id="UP000076268"/>
    </source>
</evidence>
<gene>
    <name evidence="9" type="ORF">AXX12_13455</name>
</gene>
<name>A0A154BMP2_ANASB</name>
<dbReference type="Proteomes" id="UP000076268">
    <property type="component" value="Unassembled WGS sequence"/>
</dbReference>